<evidence type="ECO:0000256" key="4">
    <source>
        <dbReference type="ARBA" id="ARBA00022989"/>
    </source>
</evidence>
<keyword evidence="9" id="KW-1185">Reference proteome</keyword>
<feature type="transmembrane region" description="Helical" evidence="6">
    <location>
        <begin position="446"/>
        <end position="464"/>
    </location>
</feature>
<dbReference type="InterPro" id="IPR036866">
    <property type="entry name" value="RibonucZ/Hydroxyglut_hydro"/>
</dbReference>
<feature type="transmembrane region" description="Helical" evidence="6">
    <location>
        <begin position="273"/>
        <end position="293"/>
    </location>
</feature>
<proteinExistence type="predicted"/>
<dbReference type="EMBL" id="WIRE01000001">
    <property type="protein sequence ID" value="MQX54274.1"/>
    <property type="molecule type" value="Genomic_DNA"/>
</dbReference>
<gene>
    <name evidence="8" type="ORF">GFN93_13545</name>
</gene>
<dbReference type="AlphaFoldDB" id="A0A6N7LYM2"/>
<dbReference type="CDD" id="cd07731">
    <property type="entry name" value="ComA-like_MBL-fold"/>
    <property type="match status" value="1"/>
</dbReference>
<dbReference type="InterPro" id="IPR035681">
    <property type="entry name" value="ComA-like_MBL"/>
</dbReference>
<accession>A0A6N7LYM2</accession>
<dbReference type="GO" id="GO:0030420">
    <property type="term" value="P:establishment of competence for transformation"/>
    <property type="evidence" value="ECO:0007669"/>
    <property type="project" value="InterPro"/>
</dbReference>
<dbReference type="RefSeq" id="WP_153501562.1">
    <property type="nucleotide sequence ID" value="NZ_WIRE01000001.1"/>
</dbReference>
<name>A0A6N7LYM2_9GAMM</name>
<evidence type="ECO:0000259" key="7">
    <source>
        <dbReference type="SMART" id="SM00849"/>
    </source>
</evidence>
<keyword evidence="2" id="KW-1003">Cell membrane</keyword>
<dbReference type="PANTHER" id="PTHR30619">
    <property type="entry name" value="DNA INTERNALIZATION/COMPETENCE PROTEIN COMEC/REC2"/>
    <property type="match status" value="1"/>
</dbReference>
<dbReference type="InterPro" id="IPR052159">
    <property type="entry name" value="Competence_DNA_uptake"/>
</dbReference>
<feature type="transmembrane region" description="Helical" evidence="6">
    <location>
        <begin position="227"/>
        <end position="253"/>
    </location>
</feature>
<dbReference type="InterPro" id="IPR004797">
    <property type="entry name" value="Competence_ComEC/Rec2"/>
</dbReference>
<comment type="subcellular location">
    <subcellularLocation>
        <location evidence="1">Cell membrane</location>
        <topology evidence="1">Multi-pass membrane protein</topology>
    </subcellularLocation>
</comment>
<dbReference type="InterPro" id="IPR025405">
    <property type="entry name" value="DUF4131"/>
</dbReference>
<dbReference type="Pfam" id="PF00753">
    <property type="entry name" value="Lactamase_B"/>
    <property type="match status" value="1"/>
</dbReference>
<protein>
    <submittedName>
        <fullName evidence="8">DNA internalization-related competence protein ComEC/Rec2</fullName>
    </submittedName>
</protein>
<keyword evidence="4 6" id="KW-1133">Transmembrane helix</keyword>
<sequence length="743" mass="81273">MQRWGMALAIMAGCWWGVLWPVLVCLLLALAAGRGRASAWLWMPVACLYGVWQMQTGLAQRLPDDLQGKSLTFTGQVISVPENQARIRFGRRQQEQHFTFETDDHPDWPGSHRIRVSSYDPPRAVNGGERLQVQLKLKAGRGLYNATGLDLARHDLAQGVAARATLKGVELLEPGAGLSHWRQRFAGAVQDAVASSPIAKGVLPALVVGDRSGLDNRLLADFQATGAAHLLAISGLHVAIVAGAIWWLGRLLLVPLCQWLWPFTRRFTQQQLAWLPALFVAAGYSALAGFSLPTQRALVMLLVLAVASLRRREVSVWNSLGWALLAVLLTQPLSALSQSLWLSFAAVAVIAALMMGHSGRRLMLLLPVQIMLLSAALFSQWSLLAPVANLVLIPLYSLLIIPLTLLGVLSGLDGLLEGAGAAVELSVLIMRWLAELSAPMGANLPLPTVTSALCLMAGLFLWLLPAVPFPKRLLPFWLLPWLTQSLAPLEEGQWELTAFDVGQGLALAVRTRDHLLLYDTGASWSEGSMARSIILPWLSRNGVVPDRMVISHGDNDHAGGNRDFAGSIPRLSGEPDRVPGSAACVAGDAWNWDGVRFSVLWPPEDRPAGNDASCVVLVEGKDWRLLLPGDISRDVEYRMLGQWPEVDLLVLAHHGSQSSTSAALLREVRPDWALASAGYQHYFGHPHRAVLSRLASSGVTVLRTDEDGMIVFRGDGHDNVPLITKWRQQHARPWQQPAGWRFW</sequence>
<dbReference type="Pfam" id="PF03772">
    <property type="entry name" value="Competence"/>
    <property type="match status" value="1"/>
</dbReference>
<evidence type="ECO:0000256" key="3">
    <source>
        <dbReference type="ARBA" id="ARBA00022692"/>
    </source>
</evidence>
<dbReference type="SMART" id="SM00849">
    <property type="entry name" value="Lactamase_B"/>
    <property type="match status" value="1"/>
</dbReference>
<feature type="transmembrane region" description="Helical" evidence="6">
    <location>
        <begin position="339"/>
        <end position="355"/>
    </location>
</feature>
<evidence type="ECO:0000256" key="5">
    <source>
        <dbReference type="ARBA" id="ARBA00023136"/>
    </source>
</evidence>
<dbReference type="Pfam" id="PF13567">
    <property type="entry name" value="DUF4131"/>
    <property type="match status" value="1"/>
</dbReference>
<dbReference type="NCBIfam" id="TIGR00361">
    <property type="entry name" value="ComEC_Rec2"/>
    <property type="match status" value="1"/>
</dbReference>
<feature type="transmembrane region" description="Helical" evidence="6">
    <location>
        <begin position="6"/>
        <end position="33"/>
    </location>
</feature>
<evidence type="ECO:0000313" key="8">
    <source>
        <dbReference type="EMBL" id="MQX54274.1"/>
    </source>
</evidence>
<evidence type="ECO:0000256" key="1">
    <source>
        <dbReference type="ARBA" id="ARBA00004651"/>
    </source>
</evidence>
<keyword evidence="5 6" id="KW-0472">Membrane</keyword>
<dbReference type="NCBIfam" id="TIGR00360">
    <property type="entry name" value="ComEC_N-term"/>
    <property type="match status" value="1"/>
</dbReference>
<evidence type="ECO:0000256" key="2">
    <source>
        <dbReference type="ARBA" id="ARBA00022475"/>
    </source>
</evidence>
<keyword evidence="3 6" id="KW-0812">Transmembrane</keyword>
<dbReference type="InterPro" id="IPR001279">
    <property type="entry name" value="Metallo-B-lactamas"/>
</dbReference>
<feature type="domain" description="Metallo-beta-lactamase" evidence="7">
    <location>
        <begin position="503"/>
        <end position="679"/>
    </location>
</feature>
<dbReference type="Proteomes" id="UP000469421">
    <property type="component" value="Unassembled WGS sequence"/>
</dbReference>
<dbReference type="SUPFAM" id="SSF56281">
    <property type="entry name" value="Metallo-hydrolase/oxidoreductase"/>
    <property type="match status" value="1"/>
</dbReference>
<feature type="transmembrane region" description="Helical" evidence="6">
    <location>
        <begin position="314"/>
        <end position="333"/>
    </location>
</feature>
<reference evidence="8 9" key="1">
    <citation type="submission" date="2019-10" db="EMBL/GenBank/DDBJ databases">
        <title>Alcanivorax sp.PA15-N-34 draft genome sequence.</title>
        <authorList>
            <person name="Liao X."/>
            <person name="Shao Z."/>
        </authorList>
    </citation>
    <scope>NUCLEOTIDE SEQUENCE [LARGE SCALE GENOMIC DNA]</scope>
    <source>
        <strain evidence="8 9">PA15-N-34</strain>
    </source>
</reference>
<organism evidence="8 9">
    <name type="scientific">Alcanivorax sediminis</name>
    <dbReference type="NCBI Taxonomy" id="2663008"/>
    <lineage>
        <taxon>Bacteria</taxon>
        <taxon>Pseudomonadati</taxon>
        <taxon>Pseudomonadota</taxon>
        <taxon>Gammaproteobacteria</taxon>
        <taxon>Oceanospirillales</taxon>
        <taxon>Alcanivoracaceae</taxon>
        <taxon>Alcanivorax</taxon>
    </lineage>
</organism>
<comment type="caution">
    <text evidence="8">The sequence shown here is derived from an EMBL/GenBank/DDBJ whole genome shotgun (WGS) entry which is preliminary data.</text>
</comment>
<dbReference type="GO" id="GO:0005886">
    <property type="term" value="C:plasma membrane"/>
    <property type="evidence" value="ECO:0007669"/>
    <property type="project" value="UniProtKB-SubCell"/>
</dbReference>
<dbReference type="PANTHER" id="PTHR30619:SF1">
    <property type="entry name" value="RECOMBINATION PROTEIN 2"/>
    <property type="match status" value="1"/>
</dbReference>
<evidence type="ECO:0000256" key="6">
    <source>
        <dbReference type="SAM" id="Phobius"/>
    </source>
</evidence>
<feature type="transmembrane region" description="Helical" evidence="6">
    <location>
        <begin position="362"/>
        <end position="381"/>
    </location>
</feature>
<dbReference type="InterPro" id="IPR004477">
    <property type="entry name" value="ComEC_N"/>
</dbReference>
<evidence type="ECO:0000313" key="9">
    <source>
        <dbReference type="Proteomes" id="UP000469421"/>
    </source>
</evidence>
<dbReference type="Gene3D" id="3.60.15.10">
    <property type="entry name" value="Ribonuclease Z/Hydroxyacylglutathione hydrolase-like"/>
    <property type="match status" value="2"/>
</dbReference>